<dbReference type="AlphaFoldDB" id="A0A2P2P3U7"/>
<proteinExistence type="predicted"/>
<accession>A0A2P2P3U7</accession>
<dbReference type="EMBL" id="GGEC01068817">
    <property type="protein sequence ID" value="MBX49301.1"/>
    <property type="molecule type" value="Transcribed_RNA"/>
</dbReference>
<sequence>MKFWCQLAKWHLLPIGDLIQKGCQRGTGHIQKGNIKKTIAKDGVPNVVEISFLMTVALQV</sequence>
<organism evidence="1">
    <name type="scientific">Rhizophora mucronata</name>
    <name type="common">Asiatic mangrove</name>
    <dbReference type="NCBI Taxonomy" id="61149"/>
    <lineage>
        <taxon>Eukaryota</taxon>
        <taxon>Viridiplantae</taxon>
        <taxon>Streptophyta</taxon>
        <taxon>Embryophyta</taxon>
        <taxon>Tracheophyta</taxon>
        <taxon>Spermatophyta</taxon>
        <taxon>Magnoliopsida</taxon>
        <taxon>eudicotyledons</taxon>
        <taxon>Gunneridae</taxon>
        <taxon>Pentapetalae</taxon>
        <taxon>rosids</taxon>
        <taxon>fabids</taxon>
        <taxon>Malpighiales</taxon>
        <taxon>Rhizophoraceae</taxon>
        <taxon>Rhizophora</taxon>
    </lineage>
</organism>
<evidence type="ECO:0000313" key="1">
    <source>
        <dbReference type="EMBL" id="MBX49301.1"/>
    </source>
</evidence>
<reference evidence="1" key="1">
    <citation type="submission" date="2018-02" db="EMBL/GenBank/DDBJ databases">
        <title>Rhizophora mucronata_Transcriptome.</title>
        <authorList>
            <person name="Meera S.P."/>
            <person name="Sreeshan A."/>
            <person name="Augustine A."/>
        </authorList>
    </citation>
    <scope>NUCLEOTIDE SEQUENCE</scope>
    <source>
        <tissue evidence="1">Leaf</tissue>
    </source>
</reference>
<name>A0A2P2P3U7_RHIMU</name>
<protein>
    <submittedName>
        <fullName evidence="1">Uncharacterized protein</fullName>
    </submittedName>
</protein>